<name>A0A084IHR9_SALHC</name>
<dbReference type="GO" id="GO:0005829">
    <property type="term" value="C:cytosol"/>
    <property type="evidence" value="ECO:0007669"/>
    <property type="project" value="TreeGrafter"/>
</dbReference>
<feature type="region of interest" description="Disordered" evidence="3">
    <location>
        <begin position="85"/>
        <end position="107"/>
    </location>
</feature>
<evidence type="ECO:0000256" key="2">
    <source>
        <dbReference type="HAMAP-Rule" id="MF_00274"/>
    </source>
</evidence>
<dbReference type="AlphaFoldDB" id="A0A084IHR9"/>
<feature type="compositionally biased region" description="Low complexity" evidence="3">
    <location>
        <begin position="1"/>
        <end position="20"/>
    </location>
</feature>
<dbReference type="OrthoDB" id="9808738at2"/>
<dbReference type="SUPFAM" id="SSF82607">
    <property type="entry name" value="YbaB-like"/>
    <property type="match status" value="1"/>
</dbReference>
<dbReference type="PATRIC" id="fig|1304275.5.peg.3273"/>
<dbReference type="HAMAP" id="MF_00274">
    <property type="entry name" value="DNA_YbaB_EbfC"/>
    <property type="match status" value="1"/>
</dbReference>
<keyword evidence="2" id="KW-0963">Cytoplasm</keyword>
<comment type="similarity">
    <text evidence="2">Belongs to the YbaB/EbfC family.</text>
</comment>
<dbReference type="Gene3D" id="3.30.1310.10">
    <property type="entry name" value="Nucleoid-associated protein YbaB-like domain"/>
    <property type="match status" value="1"/>
</dbReference>
<organism evidence="4 5">
    <name type="scientific">Salinisphaera hydrothermalis (strain C41B8)</name>
    <dbReference type="NCBI Taxonomy" id="1304275"/>
    <lineage>
        <taxon>Bacteria</taxon>
        <taxon>Pseudomonadati</taxon>
        <taxon>Pseudomonadota</taxon>
        <taxon>Gammaproteobacteria</taxon>
        <taxon>Salinisphaerales</taxon>
        <taxon>Salinisphaeraceae</taxon>
        <taxon>Salinisphaera</taxon>
    </lineage>
</organism>
<evidence type="ECO:0000256" key="1">
    <source>
        <dbReference type="ARBA" id="ARBA00023125"/>
    </source>
</evidence>
<accession>A0A084IHR9</accession>
<dbReference type="NCBIfam" id="TIGR00103">
    <property type="entry name" value="DNA_YbaB_EbfC"/>
    <property type="match status" value="1"/>
</dbReference>
<dbReference type="Pfam" id="PF02575">
    <property type="entry name" value="YbaB_DNA_bd"/>
    <property type="match status" value="1"/>
</dbReference>
<keyword evidence="5" id="KW-1185">Reference proteome</keyword>
<dbReference type="eggNOG" id="COG0718">
    <property type="taxonomic scope" value="Bacteria"/>
</dbReference>
<dbReference type="RefSeq" id="WP_037340463.1">
    <property type="nucleotide sequence ID" value="NZ_APNK01000035.1"/>
</dbReference>
<dbReference type="GO" id="GO:0003677">
    <property type="term" value="F:DNA binding"/>
    <property type="evidence" value="ECO:0007669"/>
    <property type="project" value="UniProtKB-UniRule"/>
</dbReference>
<comment type="subcellular location">
    <subcellularLocation>
        <location evidence="2">Cytoplasm</location>
        <location evidence="2">Nucleoid</location>
    </subcellularLocation>
</comment>
<dbReference type="PIRSF" id="PIRSF004555">
    <property type="entry name" value="UCP004555"/>
    <property type="match status" value="1"/>
</dbReference>
<dbReference type="GO" id="GO:0043590">
    <property type="term" value="C:bacterial nucleoid"/>
    <property type="evidence" value="ECO:0007669"/>
    <property type="project" value="UniProtKB-UniRule"/>
</dbReference>
<dbReference type="InterPro" id="IPR036894">
    <property type="entry name" value="YbaB-like_sf"/>
</dbReference>
<dbReference type="STRING" id="1304275.C41B8_15992"/>
<dbReference type="Proteomes" id="UP000028302">
    <property type="component" value="Unassembled WGS sequence"/>
</dbReference>
<dbReference type="PANTHER" id="PTHR33449:SF1">
    <property type="entry name" value="NUCLEOID-ASSOCIATED PROTEIN YBAB"/>
    <property type="match status" value="1"/>
</dbReference>
<dbReference type="InterPro" id="IPR004401">
    <property type="entry name" value="YbaB/EbfC"/>
</dbReference>
<evidence type="ECO:0000313" key="5">
    <source>
        <dbReference type="Proteomes" id="UP000028302"/>
    </source>
</evidence>
<keyword evidence="1 2" id="KW-0238">DNA-binding</keyword>
<protein>
    <recommendedName>
        <fullName evidence="2">Nucleoid-associated protein C41B8_15992</fullName>
    </recommendedName>
</protein>
<feature type="region of interest" description="Disordered" evidence="3">
    <location>
        <begin position="1"/>
        <end position="23"/>
    </location>
</feature>
<evidence type="ECO:0000313" key="4">
    <source>
        <dbReference type="EMBL" id="KEZ76253.1"/>
    </source>
</evidence>
<comment type="caution">
    <text evidence="4">The sequence shown here is derived from an EMBL/GenBank/DDBJ whole genome shotgun (WGS) entry which is preliminary data.</text>
</comment>
<proteinExistence type="inferred from homology"/>
<evidence type="ECO:0000256" key="3">
    <source>
        <dbReference type="SAM" id="MobiDB-lite"/>
    </source>
</evidence>
<sequence length="107" mass="11579">MKGSIGKIMQQAQAMQGKMQEAQKELAQMEITGEAGAGLVKVVMTGKHEVKKVNIDPSVLEEDPEFLEDLVAAAINDAVQHVETASKEKMSEMTGGMDLPEGMNFPF</sequence>
<dbReference type="PANTHER" id="PTHR33449">
    <property type="entry name" value="NUCLEOID-ASSOCIATED PROTEIN YBAB"/>
    <property type="match status" value="1"/>
</dbReference>
<reference evidence="4 5" key="1">
    <citation type="submission" date="2013-03" db="EMBL/GenBank/DDBJ databases">
        <title>Salinisphaera hydrothermalis C41B8 Genome Sequencing.</title>
        <authorList>
            <person name="Li C."/>
            <person name="Lai Q."/>
            <person name="Shao Z."/>
        </authorList>
    </citation>
    <scope>NUCLEOTIDE SEQUENCE [LARGE SCALE GENOMIC DNA]</scope>
    <source>
        <strain evidence="4 5">C41B8</strain>
    </source>
</reference>
<comment type="function">
    <text evidence="2">Binds to DNA and alters its conformation. May be involved in regulation of gene expression, nucleoid organization and DNA protection.</text>
</comment>
<dbReference type="EMBL" id="APNK01000035">
    <property type="protein sequence ID" value="KEZ76253.1"/>
    <property type="molecule type" value="Genomic_DNA"/>
</dbReference>
<gene>
    <name evidence="4" type="ORF">C41B8_15992</name>
</gene>
<comment type="subunit">
    <text evidence="2">Homodimer.</text>
</comment>